<feature type="binding site" evidence="14">
    <location>
        <position position="57"/>
    </location>
    <ligand>
        <name>ATP</name>
        <dbReference type="ChEBI" id="CHEBI:30616"/>
    </ligand>
</feature>
<dbReference type="PANTHER" id="PTHR24347">
    <property type="entry name" value="SERINE/THREONINE-PROTEIN KINASE"/>
    <property type="match status" value="1"/>
</dbReference>
<evidence type="ECO:0000256" key="10">
    <source>
        <dbReference type="ARBA" id="ARBA00047307"/>
    </source>
</evidence>
<evidence type="ECO:0000313" key="18">
    <source>
        <dbReference type="Proteomes" id="UP001501920"/>
    </source>
</evidence>
<keyword evidence="18" id="KW-1185">Reference proteome</keyword>
<dbReference type="PROSITE" id="PS00107">
    <property type="entry name" value="PROTEIN_KINASE_ATP"/>
    <property type="match status" value="1"/>
</dbReference>
<dbReference type="Gene3D" id="3.30.200.20">
    <property type="entry name" value="Phosphorylase Kinase, domain 1"/>
    <property type="match status" value="1"/>
</dbReference>
<evidence type="ECO:0000259" key="16">
    <source>
        <dbReference type="PROSITE" id="PS50011"/>
    </source>
</evidence>
<reference evidence="17" key="3">
    <citation type="submission" date="2025-09" db="UniProtKB">
        <authorList>
            <consortium name="Ensembl"/>
        </authorList>
    </citation>
    <scope>IDENTIFICATION</scope>
</reference>
<dbReference type="EC" id="2.7.11.17" evidence="2"/>
<keyword evidence="8 14" id="KW-0067">ATP-binding</keyword>
<dbReference type="Gene3D" id="3.10.450.50">
    <property type="match status" value="1"/>
</dbReference>
<comment type="function">
    <text evidence="12">CaM-kinase II (CAMK2) is a prominent kinase in the central nervous system.</text>
</comment>
<keyword evidence="7" id="KW-0418">Kinase</keyword>
<feature type="domain" description="Protein kinase" evidence="16">
    <location>
        <begin position="28"/>
        <end position="286"/>
    </location>
</feature>
<evidence type="ECO:0000256" key="1">
    <source>
        <dbReference type="ARBA" id="ARBA00005354"/>
    </source>
</evidence>
<evidence type="ECO:0000256" key="5">
    <source>
        <dbReference type="ARBA" id="ARBA00022679"/>
    </source>
</evidence>
<dbReference type="InterPro" id="IPR000719">
    <property type="entry name" value="Prot_kinase_dom"/>
</dbReference>
<keyword evidence="6 14" id="KW-0547">Nucleotide-binding</keyword>
<name>A0AAR2JNQ9_PYGNA</name>
<evidence type="ECO:0000256" key="12">
    <source>
        <dbReference type="ARBA" id="ARBA00056581"/>
    </source>
</evidence>
<dbReference type="FunFam" id="3.10.450.50:FF:000001">
    <property type="entry name" value="calcium/calmodulin-dependent protein kinase type II subunit gamma isoform X1"/>
    <property type="match status" value="1"/>
</dbReference>
<dbReference type="InterPro" id="IPR017441">
    <property type="entry name" value="Protein_kinase_ATP_BS"/>
</dbReference>
<dbReference type="InterPro" id="IPR011009">
    <property type="entry name" value="Kinase-like_dom_sf"/>
</dbReference>
<keyword evidence="4" id="KW-0597">Phosphoprotein</keyword>
<evidence type="ECO:0000256" key="4">
    <source>
        <dbReference type="ARBA" id="ARBA00022553"/>
    </source>
</evidence>
<dbReference type="GO" id="GO:0043226">
    <property type="term" value="C:organelle"/>
    <property type="evidence" value="ECO:0007669"/>
    <property type="project" value="UniProtKB-ARBA"/>
</dbReference>
<dbReference type="FunFam" id="1.10.510.10:FF:000001">
    <property type="entry name" value="Calcium/calmodulin-dependent protein kinase type II subunit delta"/>
    <property type="match status" value="1"/>
</dbReference>
<keyword evidence="3 15" id="KW-0723">Serine/threonine-protein kinase</keyword>
<evidence type="ECO:0000256" key="2">
    <source>
        <dbReference type="ARBA" id="ARBA00012434"/>
    </source>
</evidence>
<dbReference type="PROSITE" id="PS50011">
    <property type="entry name" value="PROTEIN_KINASE_DOM"/>
    <property type="match status" value="1"/>
</dbReference>
<protein>
    <recommendedName>
        <fullName evidence="2">calcium/calmodulin-dependent protein kinase</fullName>
        <ecNumber evidence="2">2.7.11.17</ecNumber>
    </recommendedName>
</protein>
<dbReference type="Proteomes" id="UP001501920">
    <property type="component" value="Chromosome 22"/>
</dbReference>
<proteinExistence type="inferred from homology"/>
<dbReference type="Pfam" id="PF08332">
    <property type="entry name" value="CaMKII_AD"/>
    <property type="match status" value="1"/>
</dbReference>
<dbReference type="SUPFAM" id="SSF54427">
    <property type="entry name" value="NTF2-like"/>
    <property type="match status" value="1"/>
</dbReference>
<dbReference type="Gene3D" id="1.10.510.10">
    <property type="entry name" value="Transferase(Phosphotransferase) domain 1"/>
    <property type="match status" value="1"/>
</dbReference>
<dbReference type="Gene3D" id="6.10.140.620">
    <property type="match status" value="1"/>
</dbReference>
<comment type="similarity">
    <text evidence="1">Belongs to the protein kinase superfamily. CAMK Ser/Thr protein kinase family. CaMK subfamily.</text>
</comment>
<dbReference type="GO" id="GO:0005516">
    <property type="term" value="F:calmodulin binding"/>
    <property type="evidence" value="ECO:0007669"/>
    <property type="project" value="UniProtKB-KW"/>
</dbReference>
<evidence type="ECO:0000256" key="9">
    <source>
        <dbReference type="ARBA" id="ARBA00022860"/>
    </source>
</evidence>
<dbReference type="FunFam" id="3.30.200.20:FF:000002">
    <property type="entry name" value="Calcium/calmodulin-dependent protein kinase type II subunit delta isoform 2"/>
    <property type="match status" value="1"/>
</dbReference>
<dbReference type="Pfam" id="PF00069">
    <property type="entry name" value="Pkinase"/>
    <property type="match status" value="1"/>
</dbReference>
<dbReference type="GO" id="GO:0004683">
    <property type="term" value="F:calcium/calmodulin-dependent protein kinase activity"/>
    <property type="evidence" value="ECO:0007669"/>
    <property type="project" value="UniProtKB-EC"/>
</dbReference>
<reference evidence="17 18" key="1">
    <citation type="submission" date="2020-10" db="EMBL/GenBank/DDBJ databases">
        <title>Pygocentrus nattereri (red-bellied piranha) genome, fPygNat1, primary haplotype.</title>
        <authorList>
            <person name="Myers G."/>
            <person name="Meyer A."/>
            <person name="Karagic N."/>
            <person name="Pippel M."/>
            <person name="Winkler S."/>
            <person name="Tracey A."/>
            <person name="Wood J."/>
            <person name="Formenti G."/>
            <person name="Howe K."/>
            <person name="Fedrigo O."/>
            <person name="Jarvis E.D."/>
        </authorList>
    </citation>
    <scope>NUCLEOTIDE SEQUENCE [LARGE SCALE GENOMIC DNA]</scope>
</reference>
<comment type="catalytic activity">
    <reaction evidence="11">
        <text>L-seryl-[protein] + ATP = O-phospho-L-seryl-[protein] + ADP + H(+)</text>
        <dbReference type="Rhea" id="RHEA:17989"/>
        <dbReference type="Rhea" id="RHEA-COMP:9863"/>
        <dbReference type="Rhea" id="RHEA-COMP:11604"/>
        <dbReference type="ChEBI" id="CHEBI:15378"/>
        <dbReference type="ChEBI" id="CHEBI:29999"/>
        <dbReference type="ChEBI" id="CHEBI:30616"/>
        <dbReference type="ChEBI" id="CHEBI:83421"/>
        <dbReference type="ChEBI" id="CHEBI:456216"/>
        <dbReference type="EC" id="2.7.11.17"/>
    </reaction>
</comment>
<dbReference type="AlphaFoldDB" id="A0AAR2JNQ9"/>
<evidence type="ECO:0000256" key="6">
    <source>
        <dbReference type="ARBA" id="ARBA00022741"/>
    </source>
</evidence>
<dbReference type="CDD" id="cd14086">
    <property type="entry name" value="STKc_CaMKII"/>
    <property type="match status" value="1"/>
</dbReference>
<evidence type="ECO:0000256" key="3">
    <source>
        <dbReference type="ARBA" id="ARBA00022527"/>
    </source>
</evidence>
<reference evidence="17" key="2">
    <citation type="submission" date="2025-08" db="UniProtKB">
        <authorList>
            <consortium name="Ensembl"/>
        </authorList>
    </citation>
    <scope>IDENTIFICATION</scope>
</reference>
<evidence type="ECO:0000313" key="17">
    <source>
        <dbReference type="Ensembl" id="ENSPNAP00000051917.1"/>
    </source>
</evidence>
<evidence type="ECO:0000256" key="8">
    <source>
        <dbReference type="ARBA" id="ARBA00022840"/>
    </source>
</evidence>
<evidence type="ECO:0000256" key="11">
    <source>
        <dbReference type="ARBA" id="ARBA00047430"/>
    </source>
</evidence>
<evidence type="ECO:0000256" key="7">
    <source>
        <dbReference type="ARBA" id="ARBA00022777"/>
    </source>
</evidence>
<dbReference type="SUPFAM" id="SSF56112">
    <property type="entry name" value="Protein kinase-like (PK-like)"/>
    <property type="match status" value="1"/>
</dbReference>
<evidence type="ECO:0000256" key="15">
    <source>
        <dbReference type="RuleBase" id="RU000304"/>
    </source>
</evidence>
<keyword evidence="5" id="KW-0808">Transferase</keyword>
<dbReference type="InterPro" id="IPR032710">
    <property type="entry name" value="NTF2-like_dom_sf"/>
</dbReference>
<organism evidence="17 18">
    <name type="scientific">Pygocentrus nattereri</name>
    <name type="common">Red-bellied piranha</name>
    <dbReference type="NCBI Taxonomy" id="42514"/>
    <lineage>
        <taxon>Eukaryota</taxon>
        <taxon>Metazoa</taxon>
        <taxon>Chordata</taxon>
        <taxon>Craniata</taxon>
        <taxon>Vertebrata</taxon>
        <taxon>Euteleostomi</taxon>
        <taxon>Actinopterygii</taxon>
        <taxon>Neopterygii</taxon>
        <taxon>Teleostei</taxon>
        <taxon>Ostariophysi</taxon>
        <taxon>Characiformes</taxon>
        <taxon>Characoidei</taxon>
        <taxon>Pygocentrus</taxon>
    </lineage>
</organism>
<accession>A0AAR2JNQ9</accession>
<comment type="subunit">
    <text evidence="13">CAMK2 is composed of four different chains: alpha, beta, gamma, and delta. The different isoforms assemble into homo- or heteromultimeric holoenzymes composed of 8 to 12 subunits.</text>
</comment>
<evidence type="ECO:0000256" key="13">
    <source>
        <dbReference type="ARBA" id="ARBA00064333"/>
    </source>
</evidence>
<dbReference type="InterPro" id="IPR008271">
    <property type="entry name" value="Ser/Thr_kinase_AS"/>
</dbReference>
<dbReference type="SMART" id="SM00220">
    <property type="entry name" value="S_TKc"/>
    <property type="match status" value="1"/>
</dbReference>
<sequence>GSAARAAARDGTVSARTDGVAREFTDEYQLFEELGKGAFSVVRRCVKISSGQEYAAKIINTKKLSARDHQKLEREARICRLLKHPNIVRLHDSISEEGFHYLVFDLVTGGELFEDIVAREYYSEADASHCIQQILESVHHCHVNGIVHRDLKPENLLLASKLKGAAVKLADFGLAIEVQGEQQAWFGFAGTPGYLSPEVLRKDPYGKPVDMWACGVILYILLVGYPPFWDEDQHRLYQQIKAGAYDFPSPEWDTVTPEAKDLINKMLTINPSKRITASEALKHPWICQRSTVASMMHRQETVECLKKFNARRKLKVTLSRSLSLSLSLSLSFPSSNLPPSLPLVFFLSRKQEIIKVTEQLIESINSGDFEAYSKICDPGLTSFEPEALGNLVEGHDFHRFYFENGLSKGNKPVHTILLNPHVHLIGEDAACIAYIRLTQYMDGSGRPRTMQSEETRVWHRRDGKWQNIHFHRSGAPSVPIK</sequence>
<comment type="catalytic activity">
    <reaction evidence="10">
        <text>L-threonyl-[protein] + ATP = O-phospho-L-threonyl-[protein] + ADP + H(+)</text>
        <dbReference type="Rhea" id="RHEA:46608"/>
        <dbReference type="Rhea" id="RHEA-COMP:11060"/>
        <dbReference type="Rhea" id="RHEA-COMP:11605"/>
        <dbReference type="ChEBI" id="CHEBI:15378"/>
        <dbReference type="ChEBI" id="CHEBI:30013"/>
        <dbReference type="ChEBI" id="CHEBI:30616"/>
        <dbReference type="ChEBI" id="CHEBI:61977"/>
        <dbReference type="ChEBI" id="CHEBI:456216"/>
        <dbReference type="EC" id="2.7.11.17"/>
    </reaction>
</comment>
<dbReference type="GO" id="GO:0005524">
    <property type="term" value="F:ATP binding"/>
    <property type="evidence" value="ECO:0007669"/>
    <property type="project" value="UniProtKB-UniRule"/>
</dbReference>
<dbReference type="GeneTree" id="ENSGT00940000159769"/>
<dbReference type="PROSITE" id="PS00108">
    <property type="entry name" value="PROTEIN_KINASE_ST"/>
    <property type="match status" value="1"/>
</dbReference>
<dbReference type="InterPro" id="IPR013543">
    <property type="entry name" value="Ca/CaM-dep_prot_kinase-assoc"/>
</dbReference>
<dbReference type="Ensembl" id="ENSPNAT00000059164.1">
    <property type="protein sequence ID" value="ENSPNAP00000051917.1"/>
    <property type="gene ID" value="ENSPNAG00000037436.1"/>
</dbReference>
<evidence type="ECO:0000256" key="14">
    <source>
        <dbReference type="PROSITE-ProRule" id="PRU10141"/>
    </source>
</evidence>
<keyword evidence="9" id="KW-0112">Calmodulin-binding</keyword>